<feature type="compositionally biased region" description="Polar residues" evidence="1">
    <location>
        <begin position="483"/>
        <end position="493"/>
    </location>
</feature>
<feature type="region of interest" description="Disordered" evidence="1">
    <location>
        <begin position="238"/>
        <end position="266"/>
    </location>
</feature>
<name>A0A3D8SDU5_9HELO</name>
<feature type="region of interest" description="Disordered" evidence="1">
    <location>
        <begin position="445"/>
        <end position="544"/>
    </location>
</feature>
<feature type="region of interest" description="Disordered" evidence="1">
    <location>
        <begin position="281"/>
        <end position="352"/>
    </location>
</feature>
<feature type="region of interest" description="Disordered" evidence="1">
    <location>
        <begin position="700"/>
        <end position="732"/>
    </location>
</feature>
<dbReference type="OrthoDB" id="10365370at2759"/>
<keyword evidence="3" id="KW-1185">Reference proteome</keyword>
<protein>
    <submittedName>
        <fullName evidence="2">Uncharacterized protein</fullName>
    </submittedName>
</protein>
<comment type="caution">
    <text evidence="2">The sequence shown here is derived from an EMBL/GenBank/DDBJ whole genome shotgun (WGS) entry which is preliminary data.</text>
</comment>
<feature type="compositionally biased region" description="Polar residues" evidence="1">
    <location>
        <begin position="715"/>
        <end position="732"/>
    </location>
</feature>
<feature type="region of interest" description="Disordered" evidence="1">
    <location>
        <begin position="388"/>
        <end position="431"/>
    </location>
</feature>
<evidence type="ECO:0000256" key="1">
    <source>
        <dbReference type="SAM" id="MobiDB-lite"/>
    </source>
</evidence>
<feature type="compositionally biased region" description="Polar residues" evidence="1">
    <location>
        <begin position="281"/>
        <end position="295"/>
    </location>
</feature>
<feature type="compositionally biased region" description="Polar residues" evidence="1">
    <location>
        <begin position="394"/>
        <end position="418"/>
    </location>
</feature>
<accession>A0A3D8SDU5</accession>
<proteinExistence type="predicted"/>
<evidence type="ECO:0000313" key="2">
    <source>
        <dbReference type="EMBL" id="RDW84274.1"/>
    </source>
</evidence>
<feature type="compositionally biased region" description="Low complexity" evidence="1">
    <location>
        <begin position="445"/>
        <end position="458"/>
    </location>
</feature>
<gene>
    <name evidence="2" type="ORF">BP6252_01864</name>
</gene>
<evidence type="ECO:0000313" key="3">
    <source>
        <dbReference type="Proteomes" id="UP000256645"/>
    </source>
</evidence>
<organism evidence="2 3">
    <name type="scientific">Coleophoma cylindrospora</name>
    <dbReference type="NCBI Taxonomy" id="1849047"/>
    <lineage>
        <taxon>Eukaryota</taxon>
        <taxon>Fungi</taxon>
        <taxon>Dikarya</taxon>
        <taxon>Ascomycota</taxon>
        <taxon>Pezizomycotina</taxon>
        <taxon>Leotiomycetes</taxon>
        <taxon>Helotiales</taxon>
        <taxon>Dermateaceae</taxon>
        <taxon>Coleophoma</taxon>
    </lineage>
</organism>
<feature type="region of interest" description="Disordered" evidence="1">
    <location>
        <begin position="154"/>
        <end position="180"/>
    </location>
</feature>
<feature type="compositionally biased region" description="Low complexity" evidence="1">
    <location>
        <begin position="466"/>
        <end position="477"/>
    </location>
</feature>
<sequence>MGLPTTTVDQKTEELLTVNELQRRQELDRVYQQIGSAYLAARLQPAVFLPSNSNPTVLELRVSAEAPLNLRVPMLILQARINSQFEAAQQTFQRLDLSREEALAVFDSVLEHQEMSFFSSHSSIELRQYFEAANSGHIDTHGRRNAVATTLPDLVPGDSTAESIPRSAHPPAMVPRTSTSGAIQIPRPSLQTWGPNGIGTATQVYSFVPGIPPTATSSTDLGHHATPLFSEHHQYLAGPSIDAPSRSGGRGSSTYFGRASSFGQAPSSTRLLTNHLHRATPTLSGQQQQSLTDYSTEAPLNPARSSSSPFVVPTSSNRPPPSAMSATDPVRHASPPFSEQHRSSAHLSSTSRLGLAPQPTRFLHRQPGGSSFVRGSTRAMTFVDPLRQPARAASSAQDPMSTISSINPAHHTSSQSSGQGIGPRLSARSRSIRTRRGRFLNWSSRAHSSVPVPPSASSIDPIRGISQPFPQQNNQSSTHARLGSNQSRRSMVSNGPAESPSSAHIPPSVISSRHNFHHASPRLSRQSVFDAPSPSPVGSRTEPLSAYTLPQDHVSQSLPTSLSVAARVPVALLHSSPPASELHRPASAPPECGSHAGAHRTSSFSSNTTVFHSIEERVDVDPAVSAEGSNDEAVSRDGRNTITNQQANHTLSLRDREHLEHIPQSTPILARVDDTAYRGNTIQTPETGSISVVLEQNDASRAPCSPPVSVAVRQTAPQRTPSPAMQPGDMTQGNISARFSHVLGGHSSPEMQGPLMHSDDEIHNAAKTPH</sequence>
<reference evidence="2 3" key="1">
    <citation type="journal article" date="2018" name="IMA Fungus">
        <title>IMA Genome-F 9: Draft genome sequence of Annulohypoxylon stygium, Aspergillus mulundensis, Berkeleyomyces basicola (syn. Thielaviopsis basicola), Ceratocystis smalleyi, two Cercospora beticola strains, Coleophoma cylindrospora, Fusarium fracticaudum, Phialophora cf. hyalina, and Morchella septimelata.</title>
        <authorList>
            <person name="Wingfield B.D."/>
            <person name="Bills G.F."/>
            <person name="Dong Y."/>
            <person name="Huang W."/>
            <person name="Nel W.J."/>
            <person name="Swalarsk-Parry B.S."/>
            <person name="Vaghefi N."/>
            <person name="Wilken P.M."/>
            <person name="An Z."/>
            <person name="de Beer Z.W."/>
            <person name="De Vos L."/>
            <person name="Chen L."/>
            <person name="Duong T.A."/>
            <person name="Gao Y."/>
            <person name="Hammerbacher A."/>
            <person name="Kikkert J.R."/>
            <person name="Li Y."/>
            <person name="Li H."/>
            <person name="Li K."/>
            <person name="Li Q."/>
            <person name="Liu X."/>
            <person name="Ma X."/>
            <person name="Naidoo K."/>
            <person name="Pethybridge S.J."/>
            <person name="Sun J."/>
            <person name="Steenkamp E.T."/>
            <person name="van der Nest M.A."/>
            <person name="van Wyk S."/>
            <person name="Wingfield M.J."/>
            <person name="Xiong C."/>
            <person name="Yue Q."/>
            <person name="Zhang X."/>
        </authorList>
    </citation>
    <scope>NUCLEOTIDE SEQUENCE [LARGE SCALE GENOMIC DNA]</scope>
    <source>
        <strain evidence="2 3">BP6252</strain>
    </source>
</reference>
<dbReference type="AlphaFoldDB" id="A0A3D8SDU5"/>
<feature type="region of interest" description="Disordered" evidence="1">
    <location>
        <begin position="577"/>
        <end position="606"/>
    </location>
</feature>
<feature type="compositionally biased region" description="Low complexity" evidence="1">
    <location>
        <begin position="305"/>
        <end position="316"/>
    </location>
</feature>
<dbReference type="Proteomes" id="UP000256645">
    <property type="component" value="Unassembled WGS sequence"/>
</dbReference>
<dbReference type="EMBL" id="PDLM01000002">
    <property type="protein sequence ID" value="RDW84274.1"/>
    <property type="molecule type" value="Genomic_DNA"/>
</dbReference>